<dbReference type="AlphaFoldDB" id="A0AAN6JL34"/>
<proteinExistence type="inferred from homology"/>
<evidence type="ECO:0000313" key="10">
    <source>
        <dbReference type="EMBL" id="KAK0534190.1"/>
    </source>
</evidence>
<dbReference type="GO" id="GO:0004601">
    <property type="term" value="F:peroxidase activity"/>
    <property type="evidence" value="ECO:0007669"/>
    <property type="project" value="UniProtKB-KW"/>
</dbReference>
<feature type="chain" id="PRO_5042975019" description="Heme haloperoxidase family profile domain-containing protein" evidence="8">
    <location>
        <begin position="20"/>
        <end position="389"/>
    </location>
</feature>
<comment type="similarity">
    <text evidence="7">Belongs to the chloroperoxidase family.</text>
</comment>
<evidence type="ECO:0000313" key="11">
    <source>
        <dbReference type="Proteomes" id="UP001176521"/>
    </source>
</evidence>
<keyword evidence="6" id="KW-0408">Iron</keyword>
<keyword evidence="3" id="KW-0349">Heme</keyword>
<dbReference type="Proteomes" id="UP001176521">
    <property type="component" value="Unassembled WGS sequence"/>
</dbReference>
<feature type="domain" description="Heme haloperoxidase family profile" evidence="9">
    <location>
        <begin position="72"/>
        <end position="302"/>
    </location>
</feature>
<feature type="signal peptide" evidence="8">
    <location>
        <begin position="1"/>
        <end position="19"/>
    </location>
</feature>
<comment type="cofactor">
    <cofactor evidence="1">
        <name>heme b</name>
        <dbReference type="ChEBI" id="CHEBI:60344"/>
    </cofactor>
</comment>
<dbReference type="InterPro" id="IPR036851">
    <property type="entry name" value="Chloroperoxidase-like_sf"/>
</dbReference>
<dbReference type="EMBL" id="JAPDMQ010000121">
    <property type="protein sequence ID" value="KAK0534190.1"/>
    <property type="molecule type" value="Genomic_DNA"/>
</dbReference>
<protein>
    <recommendedName>
        <fullName evidence="9">Heme haloperoxidase family profile domain-containing protein</fullName>
    </recommendedName>
</protein>
<gene>
    <name evidence="10" type="ORF">OC842_002723</name>
</gene>
<evidence type="ECO:0000256" key="7">
    <source>
        <dbReference type="ARBA" id="ARBA00025795"/>
    </source>
</evidence>
<evidence type="ECO:0000259" key="9">
    <source>
        <dbReference type="PROSITE" id="PS51405"/>
    </source>
</evidence>
<name>A0AAN6JL34_9BASI</name>
<dbReference type="SUPFAM" id="SSF47571">
    <property type="entry name" value="Cloroperoxidase"/>
    <property type="match status" value="1"/>
</dbReference>
<dbReference type="GO" id="GO:0046872">
    <property type="term" value="F:metal ion binding"/>
    <property type="evidence" value="ECO:0007669"/>
    <property type="project" value="UniProtKB-KW"/>
</dbReference>
<dbReference type="PROSITE" id="PS51405">
    <property type="entry name" value="HEME_HALOPEROXIDASE"/>
    <property type="match status" value="1"/>
</dbReference>
<dbReference type="PANTHER" id="PTHR33577">
    <property type="entry name" value="STERIGMATOCYSTIN BIOSYNTHESIS PEROXIDASE STCC-RELATED"/>
    <property type="match status" value="1"/>
</dbReference>
<reference evidence="10" key="1">
    <citation type="journal article" date="2023" name="PhytoFront">
        <title>Draft Genome Resources of Seven Strains of Tilletia horrida, Causal Agent of Kernel Smut of Rice.</title>
        <authorList>
            <person name="Khanal S."/>
            <person name="Antony Babu S."/>
            <person name="Zhou X.G."/>
        </authorList>
    </citation>
    <scope>NUCLEOTIDE SEQUENCE</scope>
    <source>
        <strain evidence="10">TX3</strain>
    </source>
</reference>
<dbReference type="Gene3D" id="1.10.489.10">
    <property type="entry name" value="Chloroperoxidase-like"/>
    <property type="match status" value="1"/>
</dbReference>
<keyword evidence="5" id="KW-0560">Oxidoreductase</keyword>
<comment type="caution">
    <text evidence="10">The sequence shown here is derived from an EMBL/GenBank/DDBJ whole genome shotgun (WGS) entry which is preliminary data.</text>
</comment>
<evidence type="ECO:0000256" key="4">
    <source>
        <dbReference type="ARBA" id="ARBA00022723"/>
    </source>
</evidence>
<evidence type="ECO:0000256" key="8">
    <source>
        <dbReference type="SAM" id="SignalP"/>
    </source>
</evidence>
<sequence>MRFFNVALLLSTGALLANAYPHLGLTPQEWAQEQRDLPEETLQYLAARQNLVGAQPAPPRQKSTKSKLVHDAAHPYIAPGKKDIRGPCPGLNTLANHGYINRSGIVTPQEVVIGVQEGYNMGHFLAMFLAFGAHLADGNQLTNLLSIGKKTSLTGYKAPGPAIVGGLNQHGLFEGDASTTRGDAYFGDNFSFNETLFQVFIDKSNQYGGGKYNLTAAAEVRWARIQDSKARNPTFDFTVPRFFTAYGESAFPFRFFVDGRDKSAALDLDSARLFFEKNTFPNDFYRREGELETLGLGKDILALAKAHYMTPGFNNGIGNYTASNEDPSFLTAQCQIYKKAITVTLPTQYPFDTTTGLLRDAVKKNIHNFYLGALGGPSLFCPELFPYGR</sequence>
<evidence type="ECO:0000256" key="5">
    <source>
        <dbReference type="ARBA" id="ARBA00023002"/>
    </source>
</evidence>
<keyword evidence="8" id="KW-0732">Signal</keyword>
<keyword evidence="2" id="KW-0575">Peroxidase</keyword>
<keyword evidence="11" id="KW-1185">Reference proteome</keyword>
<dbReference type="InterPro" id="IPR000028">
    <property type="entry name" value="Chloroperoxidase"/>
</dbReference>
<evidence type="ECO:0000256" key="3">
    <source>
        <dbReference type="ARBA" id="ARBA00022617"/>
    </source>
</evidence>
<organism evidence="10 11">
    <name type="scientific">Tilletia horrida</name>
    <dbReference type="NCBI Taxonomy" id="155126"/>
    <lineage>
        <taxon>Eukaryota</taxon>
        <taxon>Fungi</taxon>
        <taxon>Dikarya</taxon>
        <taxon>Basidiomycota</taxon>
        <taxon>Ustilaginomycotina</taxon>
        <taxon>Exobasidiomycetes</taxon>
        <taxon>Tilletiales</taxon>
        <taxon>Tilletiaceae</taxon>
        <taxon>Tilletia</taxon>
    </lineage>
</organism>
<evidence type="ECO:0000256" key="2">
    <source>
        <dbReference type="ARBA" id="ARBA00022559"/>
    </source>
</evidence>
<keyword evidence="4" id="KW-0479">Metal-binding</keyword>
<evidence type="ECO:0000256" key="1">
    <source>
        <dbReference type="ARBA" id="ARBA00001970"/>
    </source>
</evidence>
<dbReference type="PANTHER" id="PTHR33577:SF16">
    <property type="entry name" value="HEME HALOPEROXIDASE FAMILY PROFILE DOMAIN-CONTAINING PROTEIN"/>
    <property type="match status" value="1"/>
</dbReference>
<dbReference type="Pfam" id="PF01328">
    <property type="entry name" value="Peroxidase_2"/>
    <property type="match status" value="1"/>
</dbReference>
<accession>A0AAN6JL34</accession>
<evidence type="ECO:0000256" key="6">
    <source>
        <dbReference type="ARBA" id="ARBA00023004"/>
    </source>
</evidence>